<name>A0A9N8ERH8_9STRA</name>
<keyword evidence="3" id="KW-1185">Reference proteome</keyword>
<accession>A0A9N8ERH8</accession>
<sequence length="288" mass="31990">MDSSASSSSTCTPALPDNAIDSCKCKKTMKTLSRSVSLDPSMLAGGSSSSKQFRNLVVGSSSLAFSTVRSRTRSDKKKVRFACRPKTRIYYKHDNVDGCLWFNKDDFRQNKKTLEEEGLQWQAKGYDILLKDSYSNPSREQLDTFVQLPGQDYMRGAEPWLCDSLYHQRTFARHRSVEAIIDKEIQLRQMGTKTPEEIAQDLANLYAKLTKPSRDFAKRMGMADELGDKLGENPELPLYILPKKANPNDPSAPKARPSLAATKKARSSPMGSSSLARLVSSMATAMGA</sequence>
<feature type="region of interest" description="Disordered" evidence="1">
    <location>
        <begin position="240"/>
        <end position="288"/>
    </location>
</feature>
<organism evidence="2 3">
    <name type="scientific">Seminavis robusta</name>
    <dbReference type="NCBI Taxonomy" id="568900"/>
    <lineage>
        <taxon>Eukaryota</taxon>
        <taxon>Sar</taxon>
        <taxon>Stramenopiles</taxon>
        <taxon>Ochrophyta</taxon>
        <taxon>Bacillariophyta</taxon>
        <taxon>Bacillariophyceae</taxon>
        <taxon>Bacillariophycidae</taxon>
        <taxon>Naviculales</taxon>
        <taxon>Naviculaceae</taxon>
        <taxon>Seminavis</taxon>
    </lineage>
</organism>
<feature type="region of interest" description="Disordered" evidence="1">
    <location>
        <begin position="1"/>
        <end position="20"/>
    </location>
</feature>
<dbReference type="EMBL" id="CAICTM010001576">
    <property type="protein sequence ID" value="CAB9524739.1"/>
    <property type="molecule type" value="Genomic_DNA"/>
</dbReference>
<proteinExistence type="predicted"/>
<evidence type="ECO:0000313" key="3">
    <source>
        <dbReference type="Proteomes" id="UP001153069"/>
    </source>
</evidence>
<dbReference type="Proteomes" id="UP001153069">
    <property type="component" value="Unassembled WGS sequence"/>
</dbReference>
<gene>
    <name evidence="2" type="ORF">SEMRO_1578_G283640.1</name>
</gene>
<dbReference type="AlphaFoldDB" id="A0A9N8ERH8"/>
<comment type="caution">
    <text evidence="2">The sequence shown here is derived from an EMBL/GenBank/DDBJ whole genome shotgun (WGS) entry which is preliminary data.</text>
</comment>
<evidence type="ECO:0000256" key="1">
    <source>
        <dbReference type="SAM" id="MobiDB-lite"/>
    </source>
</evidence>
<protein>
    <submittedName>
        <fullName evidence="2">Uncharacterized protein</fullName>
    </submittedName>
</protein>
<evidence type="ECO:0000313" key="2">
    <source>
        <dbReference type="EMBL" id="CAB9524739.1"/>
    </source>
</evidence>
<reference evidence="2" key="1">
    <citation type="submission" date="2020-06" db="EMBL/GenBank/DDBJ databases">
        <authorList>
            <consortium name="Plant Systems Biology data submission"/>
        </authorList>
    </citation>
    <scope>NUCLEOTIDE SEQUENCE</scope>
    <source>
        <strain evidence="2">D6</strain>
    </source>
</reference>